<name>A0A1J1HXI3_9DIPT</name>
<organism evidence="1 2">
    <name type="scientific">Clunio marinus</name>
    <dbReference type="NCBI Taxonomy" id="568069"/>
    <lineage>
        <taxon>Eukaryota</taxon>
        <taxon>Metazoa</taxon>
        <taxon>Ecdysozoa</taxon>
        <taxon>Arthropoda</taxon>
        <taxon>Hexapoda</taxon>
        <taxon>Insecta</taxon>
        <taxon>Pterygota</taxon>
        <taxon>Neoptera</taxon>
        <taxon>Endopterygota</taxon>
        <taxon>Diptera</taxon>
        <taxon>Nematocera</taxon>
        <taxon>Chironomoidea</taxon>
        <taxon>Chironomidae</taxon>
        <taxon>Clunio</taxon>
    </lineage>
</organism>
<accession>A0A1J1HXI3</accession>
<reference evidence="1 2" key="1">
    <citation type="submission" date="2015-04" db="EMBL/GenBank/DDBJ databases">
        <authorList>
            <person name="Syromyatnikov M.Y."/>
            <person name="Popov V.N."/>
        </authorList>
    </citation>
    <scope>NUCLEOTIDE SEQUENCE [LARGE SCALE GENOMIC DNA]</scope>
</reference>
<proteinExistence type="predicted"/>
<gene>
    <name evidence="1" type="ORF">CLUMA_CG005632</name>
</gene>
<evidence type="ECO:0000313" key="1">
    <source>
        <dbReference type="EMBL" id="CRK92052.1"/>
    </source>
</evidence>
<protein>
    <submittedName>
        <fullName evidence="1">CLUMA_CG005632, isoform A</fullName>
    </submittedName>
</protein>
<sequence>MNKTENYHHYWYRQFVSVTKKTLENFSDYCPTFRIQDISLSPTSLGKNESVVGLYVEKTTTRKMTKIAAHNFQLFIVSGLRELSPLTPEKGSL</sequence>
<evidence type="ECO:0000313" key="2">
    <source>
        <dbReference type="Proteomes" id="UP000183832"/>
    </source>
</evidence>
<keyword evidence="2" id="KW-1185">Reference proteome</keyword>
<dbReference type="EMBL" id="CVRI01000022">
    <property type="protein sequence ID" value="CRK92052.1"/>
    <property type="molecule type" value="Genomic_DNA"/>
</dbReference>
<dbReference type="Proteomes" id="UP000183832">
    <property type="component" value="Unassembled WGS sequence"/>
</dbReference>
<dbReference type="AlphaFoldDB" id="A0A1J1HXI3"/>